<dbReference type="AlphaFoldDB" id="A0A8J6HZ64"/>
<comment type="caution">
    <text evidence="2">The sequence shown here is derived from an EMBL/GenBank/DDBJ whole genome shotgun (WGS) entry which is preliminary data.</text>
</comment>
<dbReference type="EMBL" id="JAAKDE010000001">
    <property type="protein sequence ID" value="MBA2132053.1"/>
    <property type="molecule type" value="Genomic_DNA"/>
</dbReference>
<feature type="transmembrane region" description="Helical" evidence="1">
    <location>
        <begin position="12"/>
        <end position="33"/>
    </location>
</feature>
<evidence type="ECO:0000313" key="2">
    <source>
        <dbReference type="EMBL" id="MBA2132053.1"/>
    </source>
</evidence>
<dbReference type="InterPro" id="IPR020390">
    <property type="entry name" value="Uncharacterised_YqhV"/>
</dbReference>
<gene>
    <name evidence="2" type="ORF">G5B42_00545</name>
</gene>
<proteinExistence type="predicted"/>
<name>A0A8J6HZ64_9FIRM</name>
<protein>
    <submittedName>
        <fullName evidence="2">DUF2619 domain-containing protein</fullName>
    </submittedName>
</protein>
<evidence type="ECO:0000313" key="3">
    <source>
        <dbReference type="Proteomes" id="UP000657177"/>
    </source>
</evidence>
<sequence>MRCQGIESRNLVGMAVLRIISGCLEIGTALLFLRLKKVEIALQLNAVLGLVGPIVFLLVSGLGLITVATKVSPYKVALVALGVAFIVLGSRN</sequence>
<dbReference type="Pfam" id="PF10942">
    <property type="entry name" value="DUF2619"/>
    <property type="match status" value="1"/>
</dbReference>
<feature type="transmembrane region" description="Helical" evidence="1">
    <location>
        <begin position="45"/>
        <end position="65"/>
    </location>
</feature>
<keyword evidence="1" id="KW-0812">Transmembrane</keyword>
<dbReference type="Proteomes" id="UP000657177">
    <property type="component" value="Unassembled WGS sequence"/>
</dbReference>
<keyword evidence="3" id="KW-1185">Reference proteome</keyword>
<evidence type="ECO:0000256" key="1">
    <source>
        <dbReference type="SAM" id="Phobius"/>
    </source>
</evidence>
<accession>A0A8J6HZ64</accession>
<reference evidence="2" key="1">
    <citation type="submission" date="2020-06" db="EMBL/GenBank/DDBJ databases">
        <title>Novel chitinolytic bacterium.</title>
        <authorList>
            <person name="Ungkulpasvich U."/>
            <person name="Kosugi A."/>
            <person name="Uke A."/>
        </authorList>
    </citation>
    <scope>NUCLEOTIDE SEQUENCE</scope>
    <source>
        <strain evidence="2">UUS1-1</strain>
    </source>
</reference>
<dbReference type="RefSeq" id="WP_181338487.1">
    <property type="nucleotide sequence ID" value="NZ_JAAKDE010000001.1"/>
</dbReference>
<feature type="transmembrane region" description="Helical" evidence="1">
    <location>
        <begin position="71"/>
        <end position="89"/>
    </location>
</feature>
<organism evidence="2 3">
    <name type="scientific">Capillibacterium thermochitinicola</name>
    <dbReference type="NCBI Taxonomy" id="2699427"/>
    <lineage>
        <taxon>Bacteria</taxon>
        <taxon>Bacillati</taxon>
        <taxon>Bacillota</taxon>
        <taxon>Capillibacterium</taxon>
    </lineage>
</organism>
<keyword evidence="1" id="KW-1133">Transmembrane helix</keyword>
<keyword evidence="1" id="KW-0472">Membrane</keyword>